<dbReference type="InterPro" id="IPR020846">
    <property type="entry name" value="MFS_dom"/>
</dbReference>
<keyword evidence="2" id="KW-1133">Transmembrane helix</keyword>
<dbReference type="InterPro" id="IPR036259">
    <property type="entry name" value="MFS_trans_sf"/>
</dbReference>
<dbReference type="SUPFAM" id="SSF103473">
    <property type="entry name" value="MFS general substrate transporter"/>
    <property type="match status" value="1"/>
</dbReference>
<feature type="transmembrane region" description="Helical" evidence="2">
    <location>
        <begin position="290"/>
        <end position="308"/>
    </location>
</feature>
<dbReference type="GO" id="GO:0016020">
    <property type="term" value="C:membrane"/>
    <property type="evidence" value="ECO:0007669"/>
    <property type="project" value="UniProtKB-SubCell"/>
</dbReference>
<keyword evidence="2" id="KW-0812">Transmembrane</keyword>
<comment type="subcellular location">
    <subcellularLocation>
        <location evidence="1">Membrane</location>
        <topology evidence="1">Multi-pass membrane protein</topology>
    </subcellularLocation>
</comment>
<feature type="transmembrane region" description="Helical" evidence="2">
    <location>
        <begin position="328"/>
        <end position="349"/>
    </location>
</feature>
<dbReference type="InterPro" id="IPR011701">
    <property type="entry name" value="MFS"/>
</dbReference>
<keyword evidence="2" id="KW-0472">Membrane</keyword>
<protein>
    <recommendedName>
        <fullName evidence="3">Major facilitator superfamily (MFS) profile domain-containing protein</fullName>
    </recommendedName>
</protein>
<feature type="domain" description="Major facilitator superfamily (MFS) profile" evidence="3">
    <location>
        <begin position="81"/>
        <end position="470"/>
    </location>
</feature>
<evidence type="ECO:0000256" key="1">
    <source>
        <dbReference type="ARBA" id="ARBA00004141"/>
    </source>
</evidence>
<feature type="transmembrane region" description="Helical" evidence="2">
    <location>
        <begin position="207"/>
        <end position="227"/>
    </location>
</feature>
<dbReference type="Pfam" id="PF07690">
    <property type="entry name" value="MFS_1"/>
    <property type="match status" value="1"/>
</dbReference>
<gene>
    <name evidence="4" type="ORF">pdam_00016011</name>
</gene>
<organism evidence="4 5">
    <name type="scientific">Pocillopora damicornis</name>
    <name type="common">Cauliflower coral</name>
    <name type="synonym">Millepora damicornis</name>
    <dbReference type="NCBI Taxonomy" id="46731"/>
    <lineage>
        <taxon>Eukaryota</taxon>
        <taxon>Metazoa</taxon>
        <taxon>Cnidaria</taxon>
        <taxon>Anthozoa</taxon>
        <taxon>Hexacorallia</taxon>
        <taxon>Scleractinia</taxon>
        <taxon>Astrocoeniina</taxon>
        <taxon>Pocilloporidae</taxon>
        <taxon>Pocillopora</taxon>
    </lineage>
</organism>
<reference evidence="4 5" key="1">
    <citation type="journal article" date="2018" name="Sci. Rep.">
        <title>Comparative analysis of the Pocillopora damicornis genome highlights role of immune system in coral evolution.</title>
        <authorList>
            <person name="Cunning R."/>
            <person name="Bay R.A."/>
            <person name="Gillette P."/>
            <person name="Baker A.C."/>
            <person name="Traylor-Knowles N."/>
        </authorList>
    </citation>
    <scope>NUCLEOTIDE SEQUENCE [LARGE SCALE GENOMIC DNA]</scope>
    <source>
        <strain evidence="4">RSMAS</strain>
        <tissue evidence="4">Whole animal</tissue>
    </source>
</reference>
<dbReference type="OrthoDB" id="6499973at2759"/>
<feature type="transmembrane region" description="Helical" evidence="2">
    <location>
        <begin position="79"/>
        <end position="109"/>
    </location>
</feature>
<feature type="transmembrane region" description="Helical" evidence="2">
    <location>
        <begin position="20"/>
        <end position="49"/>
    </location>
</feature>
<dbReference type="AlphaFoldDB" id="A0A3M6UUR0"/>
<feature type="transmembrane region" description="Helical" evidence="2">
    <location>
        <begin position="381"/>
        <end position="401"/>
    </location>
</feature>
<feature type="transmembrane region" description="Helical" evidence="2">
    <location>
        <begin position="356"/>
        <end position="375"/>
    </location>
</feature>
<dbReference type="CDD" id="cd17352">
    <property type="entry name" value="MFS_MCT_SLC16"/>
    <property type="match status" value="1"/>
</dbReference>
<comment type="caution">
    <text evidence="4">The sequence shown here is derived from an EMBL/GenBank/DDBJ whole genome shotgun (WGS) entry which is preliminary data.</text>
</comment>
<dbReference type="PANTHER" id="PTHR11360:SF251">
    <property type="entry name" value="MAJOR FACILITATOR SUPERFAMILY (MFS) PROFILE DOMAIN-CONTAINING PROTEIN"/>
    <property type="match status" value="1"/>
</dbReference>
<dbReference type="PROSITE" id="PS50850">
    <property type="entry name" value="MFS"/>
    <property type="match status" value="1"/>
</dbReference>
<evidence type="ECO:0000259" key="3">
    <source>
        <dbReference type="PROSITE" id="PS50850"/>
    </source>
</evidence>
<feature type="transmembrane region" description="Helical" evidence="2">
    <location>
        <begin position="121"/>
        <end position="142"/>
    </location>
</feature>
<dbReference type="Gene3D" id="1.20.1250.20">
    <property type="entry name" value="MFS general substrate transporter like domains"/>
    <property type="match status" value="2"/>
</dbReference>
<sequence>MICFNQRGPYRPKRQQDSGWSYLVCACAFVCQAGNMGLILSFGVLFPVIMERFNSKRQDTAVDMVPCRGQIFSFKQDSLWSWFVCISTTFCMVLTVGFIFALGVFLPVFMDSFNESRERTAWVSSIIMAIFLFFGPVIGVVVNRFGCRVARIIGCLSCAVGLGLGSLAPNIIILYVAFCILFGFGTSFIYLSSPLIMTHYFNKRRSVALGIVTAGQGLGTMICGPVLQVMAAMSNWRKTFLMFAGILALSSLTGCFLKHDSSRSTASSTQGEKNSKKFGWNIAVCKNPKFLVLLVMSTFFNFVRMIPYVHLIKHCDDLGIPADKSSTLFTIIGIFAAIGRLCAGCLCDLKYVNSRLLFQASVLLSSASIMLLTVPKTYTPLAAVVIIFSLGDGLVVSTFVIELFKSVKESERALCLGFCMMAGGALIFCGPPLAGLMADRFGNYIAAFLVAGGVGVVSSPIPFLIPCFEPQNNGGDPVEHLEELMDKDICVSPPNYKSTNGDIPRTVYPKESVESLNAKRTSMVRPASNRPVSFMWAMESPYNF</sequence>
<proteinExistence type="predicted"/>
<dbReference type="EMBL" id="RCHS01000659">
    <property type="protein sequence ID" value="RMX57375.1"/>
    <property type="molecule type" value="Genomic_DNA"/>
</dbReference>
<dbReference type="Proteomes" id="UP000275408">
    <property type="component" value="Unassembled WGS sequence"/>
</dbReference>
<feature type="transmembrane region" description="Helical" evidence="2">
    <location>
        <begin position="444"/>
        <end position="465"/>
    </location>
</feature>
<dbReference type="PANTHER" id="PTHR11360">
    <property type="entry name" value="MONOCARBOXYLATE TRANSPORTER"/>
    <property type="match status" value="1"/>
</dbReference>
<accession>A0A3M6UUR0</accession>
<evidence type="ECO:0000313" key="4">
    <source>
        <dbReference type="EMBL" id="RMX57375.1"/>
    </source>
</evidence>
<feature type="transmembrane region" description="Helical" evidence="2">
    <location>
        <begin position="173"/>
        <end position="195"/>
    </location>
</feature>
<evidence type="ECO:0000313" key="5">
    <source>
        <dbReference type="Proteomes" id="UP000275408"/>
    </source>
</evidence>
<feature type="transmembrane region" description="Helical" evidence="2">
    <location>
        <begin position="239"/>
        <end position="257"/>
    </location>
</feature>
<dbReference type="InterPro" id="IPR050327">
    <property type="entry name" value="Proton-linked_MCT"/>
</dbReference>
<feature type="transmembrane region" description="Helical" evidence="2">
    <location>
        <begin position="413"/>
        <end position="438"/>
    </location>
</feature>
<feature type="transmembrane region" description="Helical" evidence="2">
    <location>
        <begin position="149"/>
        <end position="167"/>
    </location>
</feature>
<evidence type="ECO:0000256" key="2">
    <source>
        <dbReference type="SAM" id="Phobius"/>
    </source>
</evidence>
<dbReference type="GO" id="GO:0022857">
    <property type="term" value="F:transmembrane transporter activity"/>
    <property type="evidence" value="ECO:0007669"/>
    <property type="project" value="InterPro"/>
</dbReference>
<keyword evidence="5" id="KW-1185">Reference proteome</keyword>
<name>A0A3M6UUR0_POCDA</name>